<evidence type="ECO:0000256" key="5">
    <source>
        <dbReference type="SAM" id="MobiDB-lite"/>
    </source>
</evidence>
<evidence type="ECO:0000259" key="6">
    <source>
        <dbReference type="PROSITE" id="PS50865"/>
    </source>
</evidence>
<evidence type="ECO:0000313" key="7">
    <source>
        <dbReference type="EMBL" id="GJE94142.1"/>
    </source>
</evidence>
<keyword evidence="1" id="KW-0479">Metal-binding</keyword>
<dbReference type="PROSITE" id="PS50865">
    <property type="entry name" value="ZF_MYND_2"/>
    <property type="match status" value="1"/>
</dbReference>
<dbReference type="InterPro" id="IPR002893">
    <property type="entry name" value="Znf_MYND"/>
</dbReference>
<reference evidence="7 8" key="1">
    <citation type="submission" date="2021-08" db="EMBL/GenBank/DDBJ databases">
        <title>Draft Genome Sequence of Phanerochaete sordida strain YK-624.</title>
        <authorList>
            <person name="Mori T."/>
            <person name="Dohra H."/>
            <person name="Suzuki T."/>
            <person name="Kawagishi H."/>
            <person name="Hirai H."/>
        </authorList>
    </citation>
    <scope>NUCLEOTIDE SEQUENCE [LARGE SCALE GENOMIC DNA]</scope>
    <source>
        <strain evidence="7 8">YK-624</strain>
    </source>
</reference>
<protein>
    <submittedName>
        <fullName evidence="7">Zinc finger MYND domain-containing protein</fullName>
    </submittedName>
</protein>
<proteinExistence type="predicted"/>
<dbReference type="OrthoDB" id="2931494at2759"/>
<sequence length="551" mass="62670">MLGLRKEILEGPSFAPRPYLEGLKLPASFQLPQMHMVAEDIVKMRKIQREGGPEPINAVFMTSGGPKGAKEEMIEPLRYNVLLPHLFKFAYFVHVADVPDAMLEDIVFTLEQFIRVLSECSERQLRAIGHVLPNQTLETAQYFMLSNSRYKLAVHLLNPKIHRPADAAKHLKDQIDADMPRLEGKKAWAYNPHQYTMYAEALYLSGQYKEMKEVCENILQDAGDSELADLREPIFMSRLMLSYALLRLGIEPEAQKEHTEWTVKMIKKAPNRYPKEILGQYLDTQDGPAHPVLTALGGERWLEKGKTSTTLRQDERATKQCRTCGVTDMQKTLSRCARCQHIYYCSKECQKANWKAHKEQCTDVAKSRARVEKLKSEGSSVAQKEADWVEWRNLSHYANTFGLQHALNLNRDPARGRTHIVVRQVKHAPDEPDLRHRFTITHAGVFKLADCWDALDDVLGGRGEGKAMVADIMNDIDSTSASRGADAVPMLDLTLGDGVQPWLGSMATTRDGLRHRPYDPDWRKSMNKKGTTPPDRILKFKNAEDAEFKFD</sequence>
<keyword evidence="3" id="KW-0862">Zinc</keyword>
<evidence type="ECO:0000256" key="3">
    <source>
        <dbReference type="ARBA" id="ARBA00022833"/>
    </source>
</evidence>
<feature type="region of interest" description="Disordered" evidence="5">
    <location>
        <begin position="514"/>
        <end position="535"/>
    </location>
</feature>
<evidence type="ECO:0000256" key="1">
    <source>
        <dbReference type="ARBA" id="ARBA00022723"/>
    </source>
</evidence>
<evidence type="ECO:0000256" key="2">
    <source>
        <dbReference type="ARBA" id="ARBA00022771"/>
    </source>
</evidence>
<dbReference type="Proteomes" id="UP000703269">
    <property type="component" value="Unassembled WGS sequence"/>
</dbReference>
<accession>A0A9P3GFW6</accession>
<dbReference type="EMBL" id="BPQB01000037">
    <property type="protein sequence ID" value="GJE94142.1"/>
    <property type="molecule type" value="Genomic_DNA"/>
</dbReference>
<feature type="domain" description="MYND-type" evidence="6">
    <location>
        <begin position="321"/>
        <end position="361"/>
    </location>
</feature>
<dbReference type="Pfam" id="PF01753">
    <property type="entry name" value="zf-MYND"/>
    <property type="match status" value="1"/>
</dbReference>
<comment type="caution">
    <text evidence="7">The sequence shown here is derived from an EMBL/GenBank/DDBJ whole genome shotgun (WGS) entry which is preliminary data.</text>
</comment>
<keyword evidence="2 4" id="KW-0863">Zinc-finger</keyword>
<feature type="compositionally biased region" description="Basic and acidic residues" evidence="5">
    <location>
        <begin position="514"/>
        <end position="524"/>
    </location>
</feature>
<organism evidence="7 8">
    <name type="scientific">Phanerochaete sordida</name>
    <dbReference type="NCBI Taxonomy" id="48140"/>
    <lineage>
        <taxon>Eukaryota</taxon>
        <taxon>Fungi</taxon>
        <taxon>Dikarya</taxon>
        <taxon>Basidiomycota</taxon>
        <taxon>Agaricomycotina</taxon>
        <taxon>Agaricomycetes</taxon>
        <taxon>Polyporales</taxon>
        <taxon>Phanerochaetaceae</taxon>
        <taxon>Phanerochaete</taxon>
    </lineage>
</organism>
<dbReference type="PROSITE" id="PS01360">
    <property type="entry name" value="ZF_MYND_1"/>
    <property type="match status" value="1"/>
</dbReference>
<keyword evidence="8" id="KW-1185">Reference proteome</keyword>
<name>A0A9P3GFW6_9APHY</name>
<evidence type="ECO:0000256" key="4">
    <source>
        <dbReference type="PROSITE-ProRule" id="PRU00134"/>
    </source>
</evidence>
<dbReference type="Gene3D" id="6.10.140.2220">
    <property type="match status" value="1"/>
</dbReference>
<dbReference type="GO" id="GO:0008270">
    <property type="term" value="F:zinc ion binding"/>
    <property type="evidence" value="ECO:0007669"/>
    <property type="project" value="UniProtKB-KW"/>
</dbReference>
<gene>
    <name evidence="7" type="ORF">PsYK624_103100</name>
</gene>
<dbReference type="AlphaFoldDB" id="A0A9P3GFW6"/>
<dbReference type="SUPFAM" id="SSF144232">
    <property type="entry name" value="HIT/MYND zinc finger-like"/>
    <property type="match status" value="1"/>
</dbReference>
<evidence type="ECO:0000313" key="8">
    <source>
        <dbReference type="Proteomes" id="UP000703269"/>
    </source>
</evidence>